<keyword evidence="6" id="KW-0406">Ion transport</keyword>
<dbReference type="InterPro" id="IPR003959">
    <property type="entry name" value="ATPase_AAA_core"/>
</dbReference>
<comment type="subcellular location">
    <subcellularLocation>
        <location evidence="1">Cell membrane</location>
        <topology evidence="1">Peripheral membrane protein</topology>
    </subcellularLocation>
</comment>
<dbReference type="InterPro" id="IPR038729">
    <property type="entry name" value="Rad50/SbcC_AAA"/>
</dbReference>
<protein>
    <submittedName>
        <fullName evidence="9">ABC transporter ATP-binding protein</fullName>
    </submittedName>
</protein>
<dbReference type="OrthoDB" id="9784297at2"/>
<dbReference type="GO" id="GO:0016887">
    <property type="term" value="F:ATP hydrolysis activity"/>
    <property type="evidence" value="ECO:0007669"/>
    <property type="project" value="InterPro"/>
</dbReference>
<keyword evidence="5" id="KW-0408">Iron</keyword>
<dbReference type="Proteomes" id="UP000288490">
    <property type="component" value="Unassembled WGS sequence"/>
</dbReference>
<reference evidence="9 10" key="1">
    <citation type="submission" date="2017-05" db="EMBL/GenBank/DDBJ databases">
        <title>Vagococcus spp. assemblies.</title>
        <authorList>
            <person name="Gulvik C.A."/>
        </authorList>
    </citation>
    <scope>NUCLEOTIDE SEQUENCE [LARGE SCALE GENOMIC DNA]</scope>
    <source>
        <strain evidence="9 10">SS1994</strain>
    </source>
</reference>
<evidence type="ECO:0000259" key="8">
    <source>
        <dbReference type="SMART" id="SM00382"/>
    </source>
</evidence>
<evidence type="ECO:0000256" key="6">
    <source>
        <dbReference type="ARBA" id="ARBA00023065"/>
    </source>
</evidence>
<dbReference type="GO" id="GO:0006826">
    <property type="term" value="P:iron ion transport"/>
    <property type="evidence" value="ECO:0007669"/>
    <property type="project" value="UniProtKB-KW"/>
</dbReference>
<dbReference type="RefSeq" id="WP_125956461.1">
    <property type="nucleotide sequence ID" value="NZ_JAQEJV010000003.1"/>
</dbReference>
<keyword evidence="9" id="KW-0547">Nucleotide-binding</keyword>
<feature type="domain" description="AAA+ ATPase" evidence="8">
    <location>
        <begin position="32"/>
        <end position="190"/>
    </location>
</feature>
<dbReference type="AlphaFoldDB" id="A0A429ZPN8"/>
<gene>
    <name evidence="9" type="ORF">CBF36_02900</name>
</gene>
<dbReference type="GO" id="GO:0006302">
    <property type="term" value="P:double-strand break repair"/>
    <property type="evidence" value="ECO:0007669"/>
    <property type="project" value="InterPro"/>
</dbReference>
<evidence type="ECO:0000256" key="4">
    <source>
        <dbReference type="ARBA" id="ARBA00022496"/>
    </source>
</evidence>
<dbReference type="PANTHER" id="PTHR42771">
    <property type="entry name" value="IRON(3+)-HYDROXAMATE IMPORT ATP-BINDING PROTEIN FHUC"/>
    <property type="match status" value="1"/>
</dbReference>
<accession>A0A429ZPN8</accession>
<sequence length="234" mass="27129">MYIKQLHYDGVEEGYFPYNLPFIKDINNILFTRPMTLITGENGVGKSTFLEAIVELLGLNLEGGSKNNQFLTRETQSDLAKDCRLIRYASYPKDHYFYRAESFYNLTTDLDDLGVSDDLFERPLHSFSRGQSIKALVQKRFFGHGIYLFDEPETGLSLQSQLELMVMMNDLVKLDSQFIICTHSPILLMFPEADILEITEEGIKNTTLEESNIIEQWDMVFSRKNHFFNQLFDS</sequence>
<evidence type="ECO:0000256" key="5">
    <source>
        <dbReference type="ARBA" id="ARBA00023004"/>
    </source>
</evidence>
<evidence type="ECO:0000256" key="7">
    <source>
        <dbReference type="ARBA" id="ARBA00023136"/>
    </source>
</evidence>
<keyword evidence="9" id="KW-0067">ATP-binding</keyword>
<dbReference type="EMBL" id="NGJT01000003">
    <property type="protein sequence ID" value="RST95646.1"/>
    <property type="molecule type" value="Genomic_DNA"/>
</dbReference>
<evidence type="ECO:0000313" key="9">
    <source>
        <dbReference type="EMBL" id="RST95646.1"/>
    </source>
</evidence>
<dbReference type="InterPro" id="IPR027417">
    <property type="entry name" value="P-loop_NTPase"/>
</dbReference>
<evidence type="ECO:0000256" key="3">
    <source>
        <dbReference type="ARBA" id="ARBA00022475"/>
    </source>
</evidence>
<evidence type="ECO:0000256" key="2">
    <source>
        <dbReference type="ARBA" id="ARBA00022448"/>
    </source>
</evidence>
<keyword evidence="7" id="KW-0472">Membrane</keyword>
<evidence type="ECO:0000256" key="1">
    <source>
        <dbReference type="ARBA" id="ARBA00004202"/>
    </source>
</evidence>
<proteinExistence type="predicted"/>
<organism evidence="9 10">
    <name type="scientific">Vagococcus bubulae</name>
    <dbReference type="NCBI Taxonomy" id="1977868"/>
    <lineage>
        <taxon>Bacteria</taxon>
        <taxon>Bacillati</taxon>
        <taxon>Bacillota</taxon>
        <taxon>Bacilli</taxon>
        <taxon>Lactobacillales</taxon>
        <taxon>Enterococcaceae</taxon>
        <taxon>Vagococcus</taxon>
    </lineage>
</organism>
<comment type="caution">
    <text evidence="9">The sequence shown here is derived from an EMBL/GenBank/DDBJ whole genome shotgun (WGS) entry which is preliminary data.</text>
</comment>
<evidence type="ECO:0000313" key="10">
    <source>
        <dbReference type="Proteomes" id="UP000288490"/>
    </source>
</evidence>
<keyword evidence="4" id="KW-0410">Iron transport</keyword>
<dbReference type="Pfam" id="PF13304">
    <property type="entry name" value="AAA_21"/>
    <property type="match status" value="1"/>
</dbReference>
<dbReference type="GO" id="GO:0005886">
    <property type="term" value="C:plasma membrane"/>
    <property type="evidence" value="ECO:0007669"/>
    <property type="project" value="UniProtKB-SubCell"/>
</dbReference>
<keyword evidence="3" id="KW-1003">Cell membrane</keyword>
<keyword evidence="2" id="KW-0813">Transport</keyword>
<dbReference type="InterPro" id="IPR003593">
    <property type="entry name" value="AAA+_ATPase"/>
</dbReference>
<dbReference type="Gene3D" id="3.40.50.300">
    <property type="entry name" value="P-loop containing nucleotide triphosphate hydrolases"/>
    <property type="match status" value="2"/>
</dbReference>
<dbReference type="CDD" id="cd00267">
    <property type="entry name" value="ABC_ATPase"/>
    <property type="match status" value="1"/>
</dbReference>
<dbReference type="SUPFAM" id="SSF52540">
    <property type="entry name" value="P-loop containing nucleoside triphosphate hydrolases"/>
    <property type="match status" value="1"/>
</dbReference>
<keyword evidence="10" id="KW-1185">Reference proteome</keyword>
<dbReference type="PANTHER" id="PTHR42771:SF2">
    <property type="entry name" value="IRON(3+)-HYDROXAMATE IMPORT ATP-BINDING PROTEIN FHUC"/>
    <property type="match status" value="1"/>
</dbReference>
<dbReference type="SMART" id="SM00382">
    <property type="entry name" value="AAA"/>
    <property type="match status" value="1"/>
</dbReference>
<name>A0A429ZPN8_9ENTE</name>
<dbReference type="Pfam" id="PF13476">
    <property type="entry name" value="AAA_23"/>
    <property type="match status" value="1"/>
</dbReference>
<dbReference type="InterPro" id="IPR051535">
    <property type="entry name" value="Siderophore_ABC-ATPase"/>
</dbReference>
<dbReference type="GO" id="GO:0005524">
    <property type="term" value="F:ATP binding"/>
    <property type="evidence" value="ECO:0007669"/>
    <property type="project" value="UniProtKB-KW"/>
</dbReference>